<dbReference type="PANTHER" id="PTHR32309">
    <property type="entry name" value="TYROSINE-PROTEIN KINASE"/>
    <property type="match status" value="1"/>
</dbReference>
<reference evidence="3" key="1">
    <citation type="journal article" date="2019" name="Int. J. Syst. Evol. Microbiol.">
        <title>The Global Catalogue of Microorganisms (GCM) 10K type strain sequencing project: providing services to taxonomists for standard genome sequencing and annotation.</title>
        <authorList>
            <consortium name="The Broad Institute Genomics Platform"/>
            <consortium name="The Broad Institute Genome Sequencing Center for Infectious Disease"/>
            <person name="Wu L."/>
            <person name="Ma J."/>
        </authorList>
    </citation>
    <scope>NUCLEOTIDE SEQUENCE [LARGE SCALE GENOMIC DNA]</scope>
    <source>
        <strain evidence="3">CGMCC 1.18437</strain>
    </source>
</reference>
<evidence type="ECO:0000313" key="3">
    <source>
        <dbReference type="Proteomes" id="UP000619376"/>
    </source>
</evidence>
<proteinExistence type="predicted"/>
<dbReference type="Proteomes" id="UP000619376">
    <property type="component" value="Unassembled WGS sequence"/>
</dbReference>
<keyword evidence="1" id="KW-0812">Transmembrane</keyword>
<keyword evidence="3" id="KW-1185">Reference proteome</keyword>
<name>A0ABQ3JK98_9DEIO</name>
<dbReference type="Gene3D" id="3.40.50.300">
    <property type="entry name" value="P-loop containing nucleotide triphosphate hydrolases"/>
    <property type="match status" value="1"/>
</dbReference>
<organism evidence="2 3">
    <name type="scientific">Deinococcus metalli</name>
    <dbReference type="NCBI Taxonomy" id="1141878"/>
    <lineage>
        <taxon>Bacteria</taxon>
        <taxon>Thermotogati</taxon>
        <taxon>Deinococcota</taxon>
        <taxon>Deinococci</taxon>
        <taxon>Deinococcales</taxon>
        <taxon>Deinococcaceae</taxon>
        <taxon>Deinococcus</taxon>
    </lineage>
</organism>
<dbReference type="EMBL" id="BNAJ01000002">
    <property type="protein sequence ID" value="GHF37080.1"/>
    <property type="molecule type" value="Genomic_DNA"/>
</dbReference>
<protein>
    <submittedName>
        <fullName evidence="2">ExoP</fullName>
    </submittedName>
</protein>
<dbReference type="SUPFAM" id="SSF52540">
    <property type="entry name" value="P-loop containing nucleoside triphosphate hydrolases"/>
    <property type="match status" value="1"/>
</dbReference>
<sequence length="566" mass="59622">MPHKPSRHLTQFRIGAIGLTRVPSTETAPNLAGRPLTTPAMLNTQPGDEIEFAALWAGLRRQRHWILLTALGLGLAVFLWFSAQPPVYEATSSLSTTAVVSLATVRETVVTALPVPDGALQDALQGPVVMGRLIALVQGAAGLPATRRAALTAHLQREFQQQRVRTVQLESRIDPGGNGIYLLTAQGRSPGEAVILNDLAAQALLEWDLARASAGLLDTQRRVTAQLAEVSRQLGRADLSVTDQQALLASQGSLRRIQTQLGVQALGIRGFLERVAPPTPPQEPVSPRPLRDALLVGVLGLVFGTGLAALRTVADRSVRDEDTLLALGWPVLGTVPADQRGQGGIGFVRVNLGAQLGRWAGHPILVTSSRESEGADQLTLSMAAELASTGLRVLIIEAGPRSAALSPTAGRLASASWRQLCGVGGARILWEALDDPGNVQALELQPGVDLLPSGSDSDDVPGRLGRHRQAAALGDLFARWGAGHDLVLISGPALLTDADSLMLGAHVAGAVVAVREGRFRFKLVQQALRRAENAGVHVLGLVLTKPPAGTWIPGLRAAAGSMRQGL</sequence>
<comment type="caution">
    <text evidence="2">The sequence shown here is derived from an EMBL/GenBank/DDBJ whole genome shotgun (WGS) entry which is preliminary data.</text>
</comment>
<feature type="transmembrane region" description="Helical" evidence="1">
    <location>
        <begin position="65"/>
        <end position="83"/>
    </location>
</feature>
<dbReference type="InterPro" id="IPR027417">
    <property type="entry name" value="P-loop_NTPase"/>
</dbReference>
<evidence type="ECO:0000256" key="1">
    <source>
        <dbReference type="SAM" id="Phobius"/>
    </source>
</evidence>
<accession>A0ABQ3JK98</accession>
<keyword evidence="1" id="KW-1133">Transmembrane helix</keyword>
<dbReference type="InterPro" id="IPR050445">
    <property type="entry name" value="Bact_polysacc_biosynth/exp"/>
</dbReference>
<keyword evidence="1" id="KW-0472">Membrane</keyword>
<evidence type="ECO:0000313" key="2">
    <source>
        <dbReference type="EMBL" id="GHF37080.1"/>
    </source>
</evidence>
<dbReference type="PANTHER" id="PTHR32309:SF31">
    <property type="entry name" value="CAPSULAR EXOPOLYSACCHARIDE FAMILY"/>
    <property type="match status" value="1"/>
</dbReference>
<gene>
    <name evidence="2" type="ORF">GCM10017781_12200</name>
</gene>